<sequence>MGEEKQKTEDEELETENGENRASHFLETNKIWFTTIIPLLVSIAVAAAGIASCWADIQQAKLTKMEIENINQEKQPFFSIEQEYNQERDQYIYTIYNTGGEVRYSDLQIMPILYVKQYGTDGEIKNQAFKGLAGFYEYEITDDGLISFSDTWLDIAMLEEYSLENNDSDKILGNDYLTGLFSRKNSNKRKEYITSELIYWVQVSYYNYRNEETYENIWLGRASDRSKRTSGNNILFLQPSLEERYYDGNNTRSEAVIDSLNLSGEETAKQCEEYAEELFEKWDF</sequence>
<keyword evidence="2" id="KW-0812">Transmembrane</keyword>
<proteinExistence type="predicted"/>
<keyword evidence="2" id="KW-1133">Transmembrane helix</keyword>
<feature type="transmembrane region" description="Helical" evidence="2">
    <location>
        <begin position="31"/>
        <end position="55"/>
    </location>
</feature>
<evidence type="ECO:0000256" key="2">
    <source>
        <dbReference type="SAM" id="Phobius"/>
    </source>
</evidence>
<dbReference type="Proteomes" id="UP000095485">
    <property type="component" value="Unassembled WGS sequence"/>
</dbReference>
<evidence type="ECO:0000313" key="3">
    <source>
        <dbReference type="EMBL" id="CUP13111.1"/>
    </source>
</evidence>
<evidence type="ECO:0000313" key="4">
    <source>
        <dbReference type="Proteomes" id="UP000095485"/>
    </source>
</evidence>
<dbReference type="GeneID" id="96227800"/>
<dbReference type="RefSeq" id="WP_055281688.1">
    <property type="nucleotide sequence ID" value="NZ_CZAY01000003.1"/>
</dbReference>
<protein>
    <submittedName>
        <fullName evidence="3">Uncharacterized protein</fullName>
    </submittedName>
</protein>
<feature type="region of interest" description="Disordered" evidence="1">
    <location>
        <begin position="1"/>
        <end position="20"/>
    </location>
</feature>
<organism evidence="3 4">
    <name type="scientific">Dorea longicatena</name>
    <dbReference type="NCBI Taxonomy" id="88431"/>
    <lineage>
        <taxon>Bacteria</taxon>
        <taxon>Bacillati</taxon>
        <taxon>Bacillota</taxon>
        <taxon>Clostridia</taxon>
        <taxon>Lachnospirales</taxon>
        <taxon>Lachnospiraceae</taxon>
        <taxon>Dorea</taxon>
    </lineage>
</organism>
<gene>
    <name evidence="3" type="ORF">ERS852526_00495</name>
</gene>
<name>A0A174KQP1_9FIRM</name>
<keyword evidence="2" id="KW-0472">Membrane</keyword>
<accession>A0A174KQP1</accession>
<reference evidence="3 4" key="1">
    <citation type="submission" date="2015-09" db="EMBL/GenBank/DDBJ databases">
        <authorList>
            <consortium name="Pathogen Informatics"/>
        </authorList>
    </citation>
    <scope>NUCLEOTIDE SEQUENCE [LARGE SCALE GENOMIC DNA]</scope>
    <source>
        <strain evidence="3 4">2789STDY5834914</strain>
    </source>
</reference>
<dbReference type="EMBL" id="CZAY01000003">
    <property type="protein sequence ID" value="CUP13111.1"/>
    <property type="molecule type" value="Genomic_DNA"/>
</dbReference>
<dbReference type="AlphaFoldDB" id="A0A174KQP1"/>
<evidence type="ECO:0000256" key="1">
    <source>
        <dbReference type="SAM" id="MobiDB-lite"/>
    </source>
</evidence>